<dbReference type="SUPFAM" id="SSF56672">
    <property type="entry name" value="DNA/RNA polymerases"/>
    <property type="match status" value="1"/>
</dbReference>
<evidence type="ECO:0000313" key="3">
    <source>
        <dbReference type="Proteomes" id="UP001497444"/>
    </source>
</evidence>
<evidence type="ECO:0000313" key="2">
    <source>
        <dbReference type="EMBL" id="CAK9269732.1"/>
    </source>
</evidence>
<dbReference type="Proteomes" id="UP001497444">
    <property type="component" value="Chromosome 2"/>
</dbReference>
<dbReference type="EMBL" id="OZ020097">
    <property type="protein sequence ID" value="CAK9269732.1"/>
    <property type="molecule type" value="Genomic_DNA"/>
</dbReference>
<feature type="region of interest" description="Disordered" evidence="1">
    <location>
        <begin position="1"/>
        <end position="22"/>
    </location>
</feature>
<evidence type="ECO:0000256" key="1">
    <source>
        <dbReference type="SAM" id="MobiDB-lite"/>
    </source>
</evidence>
<accession>A0ABP0WTH4</accession>
<organism evidence="2 3">
    <name type="scientific">Sphagnum jensenii</name>
    <dbReference type="NCBI Taxonomy" id="128206"/>
    <lineage>
        <taxon>Eukaryota</taxon>
        <taxon>Viridiplantae</taxon>
        <taxon>Streptophyta</taxon>
        <taxon>Embryophyta</taxon>
        <taxon>Bryophyta</taxon>
        <taxon>Sphagnophytina</taxon>
        <taxon>Sphagnopsida</taxon>
        <taxon>Sphagnales</taxon>
        <taxon>Sphagnaceae</taxon>
        <taxon>Sphagnum</taxon>
    </lineage>
</organism>
<gene>
    <name evidence="2" type="ORF">CSSPJE1EN1_LOCUS15210</name>
</gene>
<dbReference type="InterPro" id="IPR043128">
    <property type="entry name" value="Rev_trsase/Diguanyl_cyclase"/>
</dbReference>
<proteinExistence type="predicted"/>
<dbReference type="InterPro" id="IPR043502">
    <property type="entry name" value="DNA/RNA_pol_sf"/>
</dbReference>
<feature type="compositionally biased region" description="Polar residues" evidence="1">
    <location>
        <begin position="149"/>
        <end position="159"/>
    </location>
</feature>
<protein>
    <submittedName>
        <fullName evidence="2">Uncharacterized protein</fullName>
    </submittedName>
</protein>
<feature type="region of interest" description="Disordered" evidence="1">
    <location>
        <begin position="132"/>
        <end position="160"/>
    </location>
</feature>
<reference evidence="2 3" key="1">
    <citation type="submission" date="2024-02" db="EMBL/GenBank/DDBJ databases">
        <authorList>
            <consortium name="ELIXIR-Norway"/>
            <consortium name="Elixir Norway"/>
        </authorList>
    </citation>
    <scope>NUCLEOTIDE SEQUENCE [LARGE SCALE GENOMIC DNA]</scope>
</reference>
<sequence length="436" mass="49009">MHVEVTPTATGPTAENAIDGAGNNREESIKSKILSHFIKGKISLTPMETVMMIPGELEHLESLVKVARKKKDVKAAATQVSMVSAVPTIRRLDMVKDLVTTMMLILKNVRMRARNQKVDRYFCAGKALMKRRMQGSESNSDSSEDSDEGTPSISPVENTSEFEDTEFEDLIREEGLHQILQMTMQNKADELMKEELTDDDDYADWIQWAADEEQRMQSVSEAAIAAEESVLLQMAGPLFELTKKDVVFVWDQGRQSAFDDLKRALVQAPILEIQDDPVTQQGMGEATEKVLAVRPDQHLEWFEKLRRSSGLADHHRRGFGMNHGGSSDPHHLFVIDVVNAVEEVEETNRGVEEIEVVEDEELDATVGERKPKKSQVKYYNRRQQLELVLAAQELSGIRGYEVETTVEEEGTEVKGSDIWQDATSTFDGKGGSVWRL</sequence>
<dbReference type="Gene3D" id="3.30.70.270">
    <property type="match status" value="1"/>
</dbReference>
<name>A0ABP0WTH4_9BRYO</name>
<keyword evidence="3" id="KW-1185">Reference proteome</keyword>